<proteinExistence type="predicted"/>
<comment type="caution">
    <text evidence="4">The sequence shown here is derived from an EMBL/GenBank/DDBJ whole genome shotgun (WGS) entry which is preliminary data.</text>
</comment>
<dbReference type="Proteomes" id="UP001054252">
    <property type="component" value="Unassembled WGS sequence"/>
</dbReference>
<evidence type="ECO:0000313" key="4">
    <source>
        <dbReference type="EMBL" id="GKV43044.1"/>
    </source>
</evidence>
<dbReference type="Pfam" id="PF13963">
    <property type="entry name" value="Transpos_assoc"/>
    <property type="match status" value="1"/>
</dbReference>
<sequence>MTDDRRWMYRRRGPRGDCDAEFFNGLQQFFDFIYSCPGVHLNDEIRCPCSKCGNLPHHNKATVTDHLLRYGFMDAYSVWWAHGETLSNNVDPWLATSDVASSSNIQEHVNIEEHVNAEDDIHHMVYDAFCPSENDHPRNEIEFATENVGDAPNRHAQSFYDLLRASTIPLGPSSNNQTLLGWLSYMLHCKAKNNITGVGYNDIIQGCRQLCPEDQQKVPSNFYEAKKFMKNLGLDYVKIDACVNNCFPYYGDEAKSLTACPVCGEPRYKKCNSIQTQKKGRPRNSLWYLPIIPRLQRLYMSRKTAEHMTWHLKCRVDSEILIHPAQSTAWKHFDAVHPSFASDLRNVHLGHATDGFNLWGHSSRSYSCWPVFIVVYNLPPEMCMRPKFTFLILVISGPKSPGKNIDVFLHPLIDDLKWLWSSGVETFDSFHKQNFTMRAMLMWTITDFPNYGMVSGWSMHGRLSCPYCMEMTRAFYLQHGRKICFFDCHRQFLPASHSYRMDASQFLKGHLEFGPPPPRLDGHFDRLQVVALPDVLFGNPSVNQTIPGFGETHNWVKWSIFWELSYWGDNLIRHNLDVMHCEKNFFDNIIHTIMNDLSSKDNVKSRMDLPLYCDREELHLYYDSSGSLCMPNASYALDTDKKRCLCTWLKYVRFPDGFASNIAHCVNLAKLRLVGLKSHDCHIFMQCLIPIAFHGLLPDSIWGPLTEDFAHDILVRILRQVGMKAAEFYVLLNYREVDALLSIFDREVGVYMTPFTPHEARTRSFVMWFKDRVLNGYHEGNEVLQYLALGPSWTVNVYRGTTISDDVETDYCGILNEVIELLYYGPHAQMQTIVLFNCDWFDTHRGTRINQVYNIVEVNPRYQLSTGEPFCLACQAMQVYYSSYPSENRATHGWFAACKIHARHLVDASSTSLDMEEIFQDEEPASTQSNQHSSNLASTECVNLHAEGATMVDLNGDANDDVDENLSEGNEGYEIRGDVGDDSSETE</sequence>
<dbReference type="Pfam" id="PF02992">
    <property type="entry name" value="Transposase_21"/>
    <property type="match status" value="1"/>
</dbReference>
<dbReference type="PANTHER" id="PTHR10775:SF183">
    <property type="entry name" value="TRANSPOSON, EN_SPM-LIKE, TRANSPOSASE-ASSOCIATED DOMAIN PROTEIN-RELATED"/>
    <property type="match status" value="1"/>
</dbReference>
<reference evidence="4 5" key="1">
    <citation type="journal article" date="2021" name="Commun. Biol.">
        <title>The genome of Shorea leprosula (Dipterocarpaceae) highlights the ecological relevance of drought in aseasonal tropical rainforests.</title>
        <authorList>
            <person name="Ng K.K.S."/>
            <person name="Kobayashi M.J."/>
            <person name="Fawcett J.A."/>
            <person name="Hatakeyama M."/>
            <person name="Paape T."/>
            <person name="Ng C.H."/>
            <person name="Ang C.C."/>
            <person name="Tnah L.H."/>
            <person name="Lee C.T."/>
            <person name="Nishiyama T."/>
            <person name="Sese J."/>
            <person name="O'Brien M.J."/>
            <person name="Copetti D."/>
            <person name="Mohd Noor M.I."/>
            <person name="Ong R.C."/>
            <person name="Putra M."/>
            <person name="Sireger I.Z."/>
            <person name="Indrioko S."/>
            <person name="Kosugi Y."/>
            <person name="Izuno A."/>
            <person name="Isagi Y."/>
            <person name="Lee S.L."/>
            <person name="Shimizu K.K."/>
        </authorList>
    </citation>
    <scope>NUCLEOTIDE SEQUENCE [LARGE SCALE GENOMIC DNA]</scope>
    <source>
        <strain evidence="4">214</strain>
    </source>
</reference>
<feature type="region of interest" description="Disordered" evidence="1">
    <location>
        <begin position="953"/>
        <end position="987"/>
    </location>
</feature>
<keyword evidence="5" id="KW-1185">Reference proteome</keyword>
<evidence type="ECO:0008006" key="6">
    <source>
        <dbReference type="Google" id="ProtNLM"/>
    </source>
</evidence>
<evidence type="ECO:0000256" key="1">
    <source>
        <dbReference type="SAM" id="MobiDB-lite"/>
    </source>
</evidence>
<dbReference type="InterPro" id="IPR025312">
    <property type="entry name" value="DUF4216"/>
</dbReference>
<dbReference type="PANTHER" id="PTHR10775">
    <property type="entry name" value="OS08G0208400 PROTEIN"/>
    <property type="match status" value="1"/>
</dbReference>
<organism evidence="4 5">
    <name type="scientific">Rubroshorea leprosula</name>
    <dbReference type="NCBI Taxonomy" id="152421"/>
    <lineage>
        <taxon>Eukaryota</taxon>
        <taxon>Viridiplantae</taxon>
        <taxon>Streptophyta</taxon>
        <taxon>Embryophyta</taxon>
        <taxon>Tracheophyta</taxon>
        <taxon>Spermatophyta</taxon>
        <taxon>Magnoliopsida</taxon>
        <taxon>eudicotyledons</taxon>
        <taxon>Gunneridae</taxon>
        <taxon>Pentapetalae</taxon>
        <taxon>rosids</taxon>
        <taxon>malvids</taxon>
        <taxon>Malvales</taxon>
        <taxon>Dipterocarpaceae</taxon>
        <taxon>Rubroshorea</taxon>
    </lineage>
</organism>
<evidence type="ECO:0000259" key="2">
    <source>
        <dbReference type="Pfam" id="PF13952"/>
    </source>
</evidence>
<feature type="domain" description="DUF4216" evidence="2">
    <location>
        <begin position="826"/>
        <end position="894"/>
    </location>
</feature>
<protein>
    <recommendedName>
        <fullName evidence="6">Transposase-associated domain-containing protein</fullName>
    </recommendedName>
</protein>
<evidence type="ECO:0000313" key="5">
    <source>
        <dbReference type="Proteomes" id="UP001054252"/>
    </source>
</evidence>
<feature type="domain" description="Transposase-associated" evidence="3">
    <location>
        <begin position="5"/>
        <end position="84"/>
    </location>
</feature>
<dbReference type="AlphaFoldDB" id="A0AAV5M1W4"/>
<evidence type="ECO:0000259" key="3">
    <source>
        <dbReference type="Pfam" id="PF13963"/>
    </source>
</evidence>
<accession>A0AAV5M1W4</accession>
<dbReference type="EMBL" id="BPVZ01000164">
    <property type="protein sequence ID" value="GKV43044.1"/>
    <property type="molecule type" value="Genomic_DNA"/>
</dbReference>
<dbReference type="InterPro" id="IPR004242">
    <property type="entry name" value="Transposase_21"/>
</dbReference>
<gene>
    <name evidence="4" type="ORF">SLEP1_g50385</name>
</gene>
<dbReference type="Pfam" id="PF13952">
    <property type="entry name" value="DUF4216"/>
    <property type="match status" value="1"/>
</dbReference>
<name>A0AAV5M1W4_9ROSI</name>
<dbReference type="InterPro" id="IPR029480">
    <property type="entry name" value="Transpos_assoc"/>
</dbReference>